<keyword evidence="2" id="KW-0812">Transmembrane</keyword>
<evidence type="ECO:0000256" key="1">
    <source>
        <dbReference type="SAM" id="MobiDB-lite"/>
    </source>
</evidence>
<feature type="transmembrane region" description="Helical" evidence="2">
    <location>
        <begin position="38"/>
        <end position="56"/>
    </location>
</feature>
<evidence type="ECO:0008006" key="5">
    <source>
        <dbReference type="Google" id="ProtNLM"/>
    </source>
</evidence>
<feature type="compositionally biased region" description="Low complexity" evidence="1">
    <location>
        <begin position="125"/>
        <end position="140"/>
    </location>
</feature>
<evidence type="ECO:0000313" key="3">
    <source>
        <dbReference type="EMBL" id="MFC5887897.1"/>
    </source>
</evidence>
<reference evidence="4" key="1">
    <citation type="journal article" date="2019" name="Int. J. Syst. Evol. Microbiol.">
        <title>The Global Catalogue of Microorganisms (GCM) 10K type strain sequencing project: providing services to taxonomists for standard genome sequencing and annotation.</title>
        <authorList>
            <consortium name="The Broad Institute Genomics Platform"/>
            <consortium name="The Broad Institute Genome Sequencing Center for Infectious Disease"/>
            <person name="Wu L."/>
            <person name="Ma J."/>
        </authorList>
    </citation>
    <scope>NUCLEOTIDE SEQUENCE [LARGE SCALE GENOMIC DNA]</scope>
    <source>
        <strain evidence="4">CGMCC 4.1469</strain>
    </source>
</reference>
<sequence length="149" mass="15552">MNLDFSAEPLFSWYVVLLAVSGIAMVVLGAVSGSLSGGWRAVNVIAGLAFAGYAYYLAFVFEGGEYRLFFQAFILPVVLIANSVKALMARSAPAPQPVPSAVPYNPNAPYQGTAPYQGAVPYNPNAPQGAQPVPPQAAAQPPAPQQPSV</sequence>
<keyword evidence="4" id="KW-1185">Reference proteome</keyword>
<keyword evidence="2" id="KW-1133">Transmembrane helix</keyword>
<dbReference type="EMBL" id="JBHSOD010000032">
    <property type="protein sequence ID" value="MFC5887897.1"/>
    <property type="molecule type" value="Genomic_DNA"/>
</dbReference>
<name>A0ABW1F0G1_9ACTN</name>
<dbReference type="RefSeq" id="WP_313764095.1">
    <property type="nucleotide sequence ID" value="NZ_BAAAVH010000120.1"/>
</dbReference>
<evidence type="ECO:0000313" key="4">
    <source>
        <dbReference type="Proteomes" id="UP001596067"/>
    </source>
</evidence>
<feature type="region of interest" description="Disordered" evidence="1">
    <location>
        <begin position="115"/>
        <end position="149"/>
    </location>
</feature>
<dbReference type="Proteomes" id="UP001596067">
    <property type="component" value="Unassembled WGS sequence"/>
</dbReference>
<comment type="caution">
    <text evidence="3">The sequence shown here is derived from an EMBL/GenBank/DDBJ whole genome shotgun (WGS) entry which is preliminary data.</text>
</comment>
<gene>
    <name evidence="3" type="ORF">ACFP0N_23300</name>
</gene>
<keyword evidence="2" id="KW-0472">Membrane</keyword>
<proteinExistence type="predicted"/>
<accession>A0ABW1F0G1</accession>
<evidence type="ECO:0000256" key="2">
    <source>
        <dbReference type="SAM" id="Phobius"/>
    </source>
</evidence>
<organism evidence="3 4">
    <name type="scientific">Kitasatospora aburaviensis</name>
    <dbReference type="NCBI Taxonomy" id="67265"/>
    <lineage>
        <taxon>Bacteria</taxon>
        <taxon>Bacillati</taxon>
        <taxon>Actinomycetota</taxon>
        <taxon>Actinomycetes</taxon>
        <taxon>Kitasatosporales</taxon>
        <taxon>Streptomycetaceae</taxon>
        <taxon>Kitasatospora</taxon>
    </lineage>
</organism>
<feature type="transmembrane region" description="Helical" evidence="2">
    <location>
        <begin position="12"/>
        <end position="31"/>
    </location>
</feature>
<protein>
    <recommendedName>
        <fullName evidence="5">Integral membrane protein</fullName>
    </recommendedName>
</protein>